<dbReference type="InterPro" id="IPR017853">
    <property type="entry name" value="GH"/>
</dbReference>
<dbReference type="Proteomes" id="UP000634668">
    <property type="component" value="Unassembled WGS sequence"/>
</dbReference>
<name>A0A918J1F3_9FLAO</name>
<sequence length="1046" mass="118040">MKNIKKIKLLGCVFLLGTQILLAVNVLLTKSDSIISLKNEMIEVNFVKSSTDVSLFEIINKSSGKTIEITNDDFLITLSGADDLTKTNFLIYDVKEETNGKTNKLTLLYRHITDPIELIISYSLGKDDFFARRQLELVTQNTLEIRQVDAWKLDRTGNCIYQEEEPPKYPHPVWGFGENKGFGLPVLFEDSFWGLEYPAGYNQYRHSTLSFTHFPGRSIEGSFSTKPIVFGVVQEEGVIRSFQRYLDSILALPKNEPALFINYNTWETLMPPTESNSLALIDLFRKRLLEPYGANFDTFTFDDGWDDKESFWDIRKDRFPQGFGPIKKELEALDMDLGLWLSPSSGYDHGPWLVANGYPQNGTRGKYLCQSAPQYASDLNNKIEKLLTTNNLKFFKFDGNAMNCGAEDHPWHLTGNYAKETNVDALIELLVNIKKLQPKAFIDLTTGIWLSPWWLQYADAVWGEVYDGPPAAIVPTPNSGYGKFTTRDILIHKRMKENLGFPIESLEHLGIFTPDYNTMHDEIMSILGRGSRLLTFYLDPIELLRTEKDWKFLAKAITWGRQNASVTGNIKLIDGDILNHEPYGYMRHHKNKGIISISNPFIASKSISIAMKDLMGETSDNHYSEKDQFYAEVVYPYREVLDFDLDYNKSIDIQLEGYETVIIEVKPFNEDMDIMAGGRYQYVENSNGNKDIEVFGKAGTKEEFIQKSKGKKDKEVIIQFEGKKEGAKVREAQMVLKMVDGVNIVEGSCKIEVPKGTDASMHILFEPIAPSGYVPNCKIKVNGKVVETKINRAPLVLPHMRVFDEVPISDWSFISFKLPAGKNDIEILIDAEDGVAGQFKAKVASWLWMEHALLKKNLNIKLAQISKVSGDLPEMLPLPTRIEKMREIVPVHTNKELSSLKKPFPAPKNVINLSELIPSKAAMSKGKVRIGLNFEGTVLSVGGQEFDKGLGMHSYARVVYNIEGLGFKKFKSFIGVDDTAGSGEMEFEVWIDGIKGFASGPMKKGQPVKPLEIDVTKTHELELRVFGGSDGLDGDHANWCTPTLHK</sequence>
<evidence type="ECO:0000259" key="1">
    <source>
        <dbReference type="SMART" id="SM00776"/>
    </source>
</evidence>
<evidence type="ECO:0000313" key="3">
    <source>
        <dbReference type="Proteomes" id="UP000634668"/>
    </source>
</evidence>
<dbReference type="SMART" id="SM00776">
    <property type="entry name" value="NPCBM"/>
    <property type="match status" value="1"/>
</dbReference>
<dbReference type="Gene3D" id="2.60.120.1060">
    <property type="entry name" value="NPCBM/NEW2 domain"/>
    <property type="match status" value="1"/>
</dbReference>
<dbReference type="InterPro" id="IPR038637">
    <property type="entry name" value="NPCBM_sf"/>
</dbReference>
<dbReference type="SUPFAM" id="SSF49785">
    <property type="entry name" value="Galactose-binding domain-like"/>
    <property type="match status" value="1"/>
</dbReference>
<dbReference type="Gene3D" id="3.20.20.70">
    <property type="entry name" value="Aldolase class I"/>
    <property type="match status" value="1"/>
</dbReference>
<accession>A0A918J1F3</accession>
<comment type="caution">
    <text evidence="2">The sequence shown here is derived from an EMBL/GenBank/DDBJ whole genome shotgun (WGS) entry which is preliminary data.</text>
</comment>
<organism evidence="2 3">
    <name type="scientific">Arenibacter certesii</name>
    <dbReference type="NCBI Taxonomy" id="228955"/>
    <lineage>
        <taxon>Bacteria</taxon>
        <taxon>Pseudomonadati</taxon>
        <taxon>Bacteroidota</taxon>
        <taxon>Flavobacteriia</taxon>
        <taxon>Flavobacteriales</taxon>
        <taxon>Flavobacteriaceae</taxon>
        <taxon>Arenibacter</taxon>
    </lineage>
</organism>
<dbReference type="RefSeq" id="WP_026814232.1">
    <property type="nucleotide sequence ID" value="NZ_BMWP01000021.1"/>
</dbReference>
<protein>
    <recommendedName>
        <fullName evidence="1">Glycosyl hydrolase family 98 putative carbohydrate-binding module domain-containing protein</fullName>
    </recommendedName>
</protein>
<evidence type="ECO:0000313" key="2">
    <source>
        <dbReference type="EMBL" id="GGW41798.1"/>
    </source>
</evidence>
<dbReference type="InterPro" id="IPR013785">
    <property type="entry name" value="Aldolase_TIM"/>
</dbReference>
<dbReference type="Pfam" id="PF02065">
    <property type="entry name" value="Melibiase"/>
    <property type="match status" value="1"/>
</dbReference>
<keyword evidence="3" id="KW-1185">Reference proteome</keyword>
<dbReference type="SUPFAM" id="SSF51445">
    <property type="entry name" value="(Trans)glycosidases"/>
    <property type="match status" value="1"/>
</dbReference>
<feature type="domain" description="Glycosyl hydrolase family 98 putative carbohydrate-binding module" evidence="1">
    <location>
        <begin position="907"/>
        <end position="1046"/>
    </location>
</feature>
<reference evidence="2" key="2">
    <citation type="submission" date="2020-09" db="EMBL/GenBank/DDBJ databases">
        <authorList>
            <person name="Sun Q."/>
            <person name="Kim S."/>
        </authorList>
    </citation>
    <scope>NUCLEOTIDE SEQUENCE</scope>
    <source>
        <strain evidence="2">KCTC 12113</strain>
    </source>
</reference>
<dbReference type="InterPro" id="IPR008979">
    <property type="entry name" value="Galactose-bd-like_sf"/>
</dbReference>
<dbReference type="AlphaFoldDB" id="A0A918J1F3"/>
<proteinExistence type="predicted"/>
<reference evidence="2" key="1">
    <citation type="journal article" date="2014" name="Int. J. Syst. Evol. Microbiol.">
        <title>Complete genome sequence of Corynebacterium casei LMG S-19264T (=DSM 44701T), isolated from a smear-ripened cheese.</title>
        <authorList>
            <consortium name="US DOE Joint Genome Institute (JGI-PGF)"/>
            <person name="Walter F."/>
            <person name="Albersmeier A."/>
            <person name="Kalinowski J."/>
            <person name="Ruckert C."/>
        </authorList>
    </citation>
    <scope>NUCLEOTIDE SEQUENCE</scope>
    <source>
        <strain evidence="2">KCTC 12113</strain>
    </source>
</reference>
<gene>
    <name evidence="2" type="ORF">GCM10007383_28010</name>
</gene>
<dbReference type="EMBL" id="BMWP01000021">
    <property type="protein sequence ID" value="GGW41798.1"/>
    <property type="molecule type" value="Genomic_DNA"/>
</dbReference>
<dbReference type="Pfam" id="PF08305">
    <property type="entry name" value="NPCBM"/>
    <property type="match status" value="1"/>
</dbReference>
<dbReference type="InterPro" id="IPR013222">
    <property type="entry name" value="Glyco_hyd_98_carb-bd"/>
</dbReference>